<name>A0AAV0VLJ1_9HEMI</name>
<gene>
    <name evidence="6" type="ORF">MEUPH1_LOCUS2163</name>
</gene>
<dbReference type="GO" id="GO:0022857">
    <property type="term" value="F:transmembrane transporter activity"/>
    <property type="evidence" value="ECO:0007669"/>
    <property type="project" value="InterPro"/>
</dbReference>
<reference evidence="6 7" key="1">
    <citation type="submission" date="2023-01" db="EMBL/GenBank/DDBJ databases">
        <authorList>
            <person name="Whitehead M."/>
        </authorList>
    </citation>
    <scope>NUCLEOTIDE SEQUENCE [LARGE SCALE GENOMIC DNA]</scope>
</reference>
<dbReference type="GO" id="GO:0016020">
    <property type="term" value="C:membrane"/>
    <property type="evidence" value="ECO:0007669"/>
    <property type="project" value="UniProtKB-SubCell"/>
</dbReference>
<evidence type="ECO:0000256" key="5">
    <source>
        <dbReference type="SAM" id="Phobius"/>
    </source>
</evidence>
<dbReference type="Pfam" id="PF00854">
    <property type="entry name" value="PTR2"/>
    <property type="match status" value="1"/>
</dbReference>
<feature type="transmembrane region" description="Helical" evidence="5">
    <location>
        <begin position="184"/>
        <end position="201"/>
    </location>
</feature>
<dbReference type="SUPFAM" id="SSF103473">
    <property type="entry name" value="MFS general substrate transporter"/>
    <property type="match status" value="1"/>
</dbReference>
<protein>
    <submittedName>
        <fullName evidence="6">Uncharacterized protein</fullName>
    </submittedName>
</protein>
<keyword evidence="2 5" id="KW-0812">Transmembrane</keyword>
<dbReference type="InterPro" id="IPR036259">
    <property type="entry name" value="MFS_trans_sf"/>
</dbReference>
<evidence type="ECO:0000313" key="6">
    <source>
        <dbReference type="EMBL" id="CAI6345113.1"/>
    </source>
</evidence>
<evidence type="ECO:0000313" key="7">
    <source>
        <dbReference type="Proteomes" id="UP001160148"/>
    </source>
</evidence>
<accession>A0AAV0VLJ1</accession>
<dbReference type="InterPro" id="IPR000109">
    <property type="entry name" value="POT_fam"/>
</dbReference>
<keyword evidence="7" id="KW-1185">Reference proteome</keyword>
<dbReference type="Proteomes" id="UP001160148">
    <property type="component" value="Unassembled WGS sequence"/>
</dbReference>
<feature type="transmembrane region" description="Helical" evidence="5">
    <location>
        <begin position="149"/>
        <end position="172"/>
    </location>
</feature>
<evidence type="ECO:0000256" key="3">
    <source>
        <dbReference type="ARBA" id="ARBA00022989"/>
    </source>
</evidence>
<evidence type="ECO:0000256" key="1">
    <source>
        <dbReference type="ARBA" id="ARBA00004141"/>
    </source>
</evidence>
<sequence>MENSLFKENNTLLNPPSVVLVPENVYMTSNKNHSYLIHIIVPLNEDSRIWLHIKKLTLESMSNNKITIFEVEQYPVSQFQNNTVLKIPAGLYTLTIHYKDKKQQPISRNVLNLETNRIYTYRNEHDYKTNSKLQSNTVVQTRVLSKEWLLPQFICMTFGETLFTMTGLSFSFSETPESMKTVSISMWYFCVALGNLIVIFINKFVAFEKKSNMFFMFAFIALLTIIATCKWSNKYEKLYHENKTDTENESDSDNVNLVMLLKKESYQLSF</sequence>
<comment type="caution">
    <text evidence="6">The sequence shown here is derived from an EMBL/GenBank/DDBJ whole genome shotgun (WGS) entry which is preliminary data.</text>
</comment>
<comment type="subcellular location">
    <subcellularLocation>
        <location evidence="1">Membrane</location>
        <topology evidence="1">Multi-pass membrane protein</topology>
    </subcellularLocation>
</comment>
<feature type="transmembrane region" description="Helical" evidence="5">
    <location>
        <begin position="213"/>
        <end position="233"/>
    </location>
</feature>
<evidence type="ECO:0000256" key="4">
    <source>
        <dbReference type="ARBA" id="ARBA00023136"/>
    </source>
</evidence>
<dbReference type="AlphaFoldDB" id="A0AAV0VLJ1"/>
<proteinExistence type="predicted"/>
<keyword evidence="4 5" id="KW-0472">Membrane</keyword>
<evidence type="ECO:0000256" key="2">
    <source>
        <dbReference type="ARBA" id="ARBA00022692"/>
    </source>
</evidence>
<dbReference type="EMBL" id="CARXXK010000001">
    <property type="protein sequence ID" value="CAI6345113.1"/>
    <property type="molecule type" value="Genomic_DNA"/>
</dbReference>
<dbReference type="Gene3D" id="1.20.1250.20">
    <property type="entry name" value="MFS general substrate transporter like domains"/>
    <property type="match status" value="1"/>
</dbReference>
<organism evidence="6 7">
    <name type="scientific">Macrosiphum euphorbiae</name>
    <name type="common">potato aphid</name>
    <dbReference type="NCBI Taxonomy" id="13131"/>
    <lineage>
        <taxon>Eukaryota</taxon>
        <taxon>Metazoa</taxon>
        <taxon>Ecdysozoa</taxon>
        <taxon>Arthropoda</taxon>
        <taxon>Hexapoda</taxon>
        <taxon>Insecta</taxon>
        <taxon>Pterygota</taxon>
        <taxon>Neoptera</taxon>
        <taxon>Paraneoptera</taxon>
        <taxon>Hemiptera</taxon>
        <taxon>Sternorrhyncha</taxon>
        <taxon>Aphidomorpha</taxon>
        <taxon>Aphidoidea</taxon>
        <taxon>Aphididae</taxon>
        <taxon>Macrosiphini</taxon>
        <taxon>Macrosiphum</taxon>
    </lineage>
</organism>
<keyword evidence="3 5" id="KW-1133">Transmembrane helix</keyword>